<comment type="caution">
    <text evidence="2">The sequence shown here is derived from an EMBL/GenBank/DDBJ whole genome shotgun (WGS) entry which is preliminary data.</text>
</comment>
<dbReference type="EMBL" id="CM026429">
    <property type="protein sequence ID" value="KAG0564216.1"/>
    <property type="molecule type" value="Genomic_DNA"/>
</dbReference>
<protein>
    <recommendedName>
        <fullName evidence="1">J domain-containing protein</fullName>
    </recommendedName>
</protein>
<dbReference type="CDD" id="cd06257">
    <property type="entry name" value="DnaJ"/>
    <property type="match status" value="1"/>
</dbReference>
<reference evidence="2" key="1">
    <citation type="submission" date="2020-06" db="EMBL/GenBank/DDBJ databases">
        <title>WGS assembly of Ceratodon purpureus strain R40.</title>
        <authorList>
            <person name="Carey S.B."/>
            <person name="Jenkins J."/>
            <person name="Shu S."/>
            <person name="Lovell J.T."/>
            <person name="Sreedasyam A."/>
            <person name="Maumus F."/>
            <person name="Tiley G.P."/>
            <person name="Fernandez-Pozo N."/>
            <person name="Barry K."/>
            <person name="Chen C."/>
            <person name="Wang M."/>
            <person name="Lipzen A."/>
            <person name="Daum C."/>
            <person name="Saski C.A."/>
            <person name="Payton A.C."/>
            <person name="Mcbreen J.C."/>
            <person name="Conrad R.E."/>
            <person name="Kollar L.M."/>
            <person name="Olsson S."/>
            <person name="Huttunen S."/>
            <person name="Landis J.B."/>
            <person name="Wickett N.J."/>
            <person name="Johnson M.G."/>
            <person name="Rensing S.A."/>
            <person name="Grimwood J."/>
            <person name="Schmutz J."/>
            <person name="Mcdaniel S.F."/>
        </authorList>
    </citation>
    <scope>NUCLEOTIDE SEQUENCE</scope>
    <source>
        <strain evidence="2">R40</strain>
    </source>
</reference>
<dbReference type="SUPFAM" id="SSF46565">
    <property type="entry name" value="Chaperone J-domain"/>
    <property type="match status" value="1"/>
</dbReference>
<dbReference type="AlphaFoldDB" id="A0A8T0GX04"/>
<feature type="domain" description="J" evidence="1">
    <location>
        <begin position="75"/>
        <end position="146"/>
    </location>
</feature>
<evidence type="ECO:0000259" key="1">
    <source>
        <dbReference type="PROSITE" id="PS50076"/>
    </source>
</evidence>
<dbReference type="Proteomes" id="UP000822688">
    <property type="component" value="Chromosome 8"/>
</dbReference>
<proteinExistence type="predicted"/>
<dbReference type="PANTHER" id="PTHR24074">
    <property type="entry name" value="CO-CHAPERONE PROTEIN DJLA"/>
    <property type="match status" value="1"/>
</dbReference>
<sequence length="180" mass="19917">MRKLLRGGQVSITRAFVDNNVERVILQSSLHADAVSHSVSSSSPPKPFKLEERFRKVGRAGASIRASNEVGNYREHFATLGLCAAASKQDIKQAYRKLALQYHPDVCKGEHCDVMFKQVNNAYEGALDAEEQGIADVGDDLLDGFMGATDDSWEDWEEWMGWEGAGVSDYSSHVNPAYSF</sequence>
<gene>
    <name evidence="2" type="ORF">KC19_8G092800</name>
</gene>
<accession>A0A8T0GX04</accession>
<dbReference type="Pfam" id="PF00226">
    <property type="entry name" value="DnaJ"/>
    <property type="match status" value="1"/>
</dbReference>
<dbReference type="Gene3D" id="1.10.287.110">
    <property type="entry name" value="DnaJ domain"/>
    <property type="match status" value="1"/>
</dbReference>
<organism evidence="2 3">
    <name type="scientific">Ceratodon purpureus</name>
    <name type="common">Fire moss</name>
    <name type="synonym">Dicranum purpureum</name>
    <dbReference type="NCBI Taxonomy" id="3225"/>
    <lineage>
        <taxon>Eukaryota</taxon>
        <taxon>Viridiplantae</taxon>
        <taxon>Streptophyta</taxon>
        <taxon>Embryophyta</taxon>
        <taxon>Bryophyta</taxon>
        <taxon>Bryophytina</taxon>
        <taxon>Bryopsida</taxon>
        <taxon>Dicranidae</taxon>
        <taxon>Pseudoditrichales</taxon>
        <taxon>Ditrichaceae</taxon>
        <taxon>Ceratodon</taxon>
    </lineage>
</organism>
<dbReference type="InterPro" id="IPR050817">
    <property type="entry name" value="DjlA_DnaK_co-chaperone"/>
</dbReference>
<dbReference type="PROSITE" id="PS50076">
    <property type="entry name" value="DNAJ_2"/>
    <property type="match status" value="1"/>
</dbReference>
<evidence type="ECO:0000313" key="3">
    <source>
        <dbReference type="Proteomes" id="UP000822688"/>
    </source>
</evidence>
<keyword evidence="3" id="KW-1185">Reference proteome</keyword>
<dbReference type="PRINTS" id="PR00625">
    <property type="entry name" value="JDOMAIN"/>
</dbReference>
<dbReference type="SMART" id="SM00271">
    <property type="entry name" value="DnaJ"/>
    <property type="match status" value="1"/>
</dbReference>
<dbReference type="InterPro" id="IPR036869">
    <property type="entry name" value="J_dom_sf"/>
</dbReference>
<evidence type="ECO:0000313" key="2">
    <source>
        <dbReference type="EMBL" id="KAG0564216.1"/>
    </source>
</evidence>
<dbReference type="InterPro" id="IPR001623">
    <property type="entry name" value="DnaJ_domain"/>
</dbReference>
<name>A0A8T0GX04_CERPU</name>
<dbReference type="OrthoDB" id="445556at2759"/>